<accession>A0AAD7C566</accession>
<dbReference type="EMBL" id="JARKIF010000005">
    <property type="protein sequence ID" value="KAJ7639144.1"/>
    <property type="molecule type" value="Genomic_DNA"/>
</dbReference>
<feature type="compositionally biased region" description="Low complexity" evidence="1">
    <location>
        <begin position="1"/>
        <end position="21"/>
    </location>
</feature>
<feature type="region of interest" description="Disordered" evidence="1">
    <location>
        <begin position="1"/>
        <end position="23"/>
    </location>
</feature>
<evidence type="ECO:0000313" key="3">
    <source>
        <dbReference type="Proteomes" id="UP001221142"/>
    </source>
</evidence>
<proteinExistence type="predicted"/>
<evidence type="ECO:0000313" key="2">
    <source>
        <dbReference type="EMBL" id="KAJ7639144.1"/>
    </source>
</evidence>
<reference evidence="2" key="1">
    <citation type="submission" date="2023-03" db="EMBL/GenBank/DDBJ databases">
        <title>Massive genome expansion in bonnet fungi (Mycena s.s.) driven by repeated elements and novel gene families across ecological guilds.</title>
        <authorList>
            <consortium name="Lawrence Berkeley National Laboratory"/>
            <person name="Harder C.B."/>
            <person name="Miyauchi S."/>
            <person name="Viragh M."/>
            <person name="Kuo A."/>
            <person name="Thoen E."/>
            <person name="Andreopoulos B."/>
            <person name="Lu D."/>
            <person name="Skrede I."/>
            <person name="Drula E."/>
            <person name="Henrissat B."/>
            <person name="Morin E."/>
            <person name="Kohler A."/>
            <person name="Barry K."/>
            <person name="LaButti K."/>
            <person name="Morin E."/>
            <person name="Salamov A."/>
            <person name="Lipzen A."/>
            <person name="Mereny Z."/>
            <person name="Hegedus B."/>
            <person name="Baldrian P."/>
            <person name="Stursova M."/>
            <person name="Weitz H."/>
            <person name="Taylor A."/>
            <person name="Grigoriev I.V."/>
            <person name="Nagy L.G."/>
            <person name="Martin F."/>
            <person name="Kauserud H."/>
        </authorList>
    </citation>
    <scope>NUCLEOTIDE SEQUENCE</scope>
    <source>
        <strain evidence="2">9284</strain>
    </source>
</reference>
<protein>
    <submittedName>
        <fullName evidence="2">Uncharacterized protein</fullName>
    </submittedName>
</protein>
<keyword evidence="3" id="KW-1185">Reference proteome</keyword>
<evidence type="ECO:0000256" key="1">
    <source>
        <dbReference type="SAM" id="MobiDB-lite"/>
    </source>
</evidence>
<sequence length="107" mass="11816">MPSKNSSSSQATSLATSPPTAQQLALDERRERLMAQKSELMKKMQAAVKAAGSDSVKIKAARTAFHVEQVAFHDNLTDEDYEALAITQEQLDSMEKAIDAMKLPHWL</sequence>
<gene>
    <name evidence="2" type="ORF">FB45DRAFT_1055321</name>
</gene>
<dbReference type="AlphaFoldDB" id="A0AAD7C566"/>
<name>A0AAD7C566_9AGAR</name>
<comment type="caution">
    <text evidence="2">The sequence shown here is derived from an EMBL/GenBank/DDBJ whole genome shotgun (WGS) entry which is preliminary data.</text>
</comment>
<dbReference type="Proteomes" id="UP001221142">
    <property type="component" value="Unassembled WGS sequence"/>
</dbReference>
<organism evidence="2 3">
    <name type="scientific">Roridomyces roridus</name>
    <dbReference type="NCBI Taxonomy" id="1738132"/>
    <lineage>
        <taxon>Eukaryota</taxon>
        <taxon>Fungi</taxon>
        <taxon>Dikarya</taxon>
        <taxon>Basidiomycota</taxon>
        <taxon>Agaricomycotina</taxon>
        <taxon>Agaricomycetes</taxon>
        <taxon>Agaricomycetidae</taxon>
        <taxon>Agaricales</taxon>
        <taxon>Marasmiineae</taxon>
        <taxon>Mycenaceae</taxon>
        <taxon>Roridomyces</taxon>
    </lineage>
</organism>